<keyword evidence="3" id="KW-1185">Reference proteome</keyword>
<evidence type="ECO:0000256" key="1">
    <source>
        <dbReference type="SAM" id="Phobius"/>
    </source>
</evidence>
<feature type="transmembrane region" description="Helical" evidence="1">
    <location>
        <begin position="73"/>
        <end position="90"/>
    </location>
</feature>
<dbReference type="Gene3D" id="1.20.120.1760">
    <property type="match status" value="1"/>
</dbReference>
<dbReference type="OrthoDB" id="9777147at2"/>
<evidence type="ECO:0000313" key="3">
    <source>
        <dbReference type="Proteomes" id="UP000186364"/>
    </source>
</evidence>
<dbReference type="Pfam" id="PF01066">
    <property type="entry name" value="CDP-OH_P_transf"/>
    <property type="match status" value="1"/>
</dbReference>
<dbReference type="RefSeq" id="WP_075625371.1">
    <property type="nucleotide sequence ID" value="NZ_FOAM01000033.1"/>
</dbReference>
<feature type="transmembrane region" description="Helical" evidence="1">
    <location>
        <begin position="9"/>
        <end position="28"/>
    </location>
</feature>
<gene>
    <name evidence="2" type="ORF">BJF93_09020</name>
</gene>
<dbReference type="GO" id="GO:0008654">
    <property type="term" value="P:phospholipid biosynthetic process"/>
    <property type="evidence" value="ECO:0007669"/>
    <property type="project" value="InterPro"/>
</dbReference>
<comment type="caution">
    <text evidence="2">The sequence shown here is derived from an EMBL/GenBank/DDBJ whole genome shotgun (WGS) entry which is preliminary data.</text>
</comment>
<name>A0A1Q9B3P9_9HYPH</name>
<accession>A0A1Q9B3P9</accession>
<sequence>MLRYLVDPANAITTAGLLFSSIALYLALAGRLDLSVAAALWAVLADHLDGVVAGRTRNRSADTAKMGKSLDGFGDIIYGALLPAIILVQVNAASPLSFVIATALVLAGTIRLSYFANFGKSEDGRFLGVPLSYDIPLLAALFLARPLFEPATFLLIADVGFLALAIAHIASIRVPSPNRLMYLAITLFALSASIALAQRGCL</sequence>
<organism evidence="2 3">
    <name type="scientific">Xaviernesmea oryzae</name>
    <dbReference type="NCBI Taxonomy" id="464029"/>
    <lineage>
        <taxon>Bacteria</taxon>
        <taxon>Pseudomonadati</taxon>
        <taxon>Pseudomonadota</taxon>
        <taxon>Alphaproteobacteria</taxon>
        <taxon>Hyphomicrobiales</taxon>
        <taxon>Rhizobiaceae</taxon>
        <taxon>Rhizobium/Agrobacterium group</taxon>
        <taxon>Xaviernesmea</taxon>
    </lineage>
</organism>
<dbReference type="AlphaFoldDB" id="A0A1Q9B3P9"/>
<evidence type="ECO:0000313" key="2">
    <source>
        <dbReference type="EMBL" id="OLP62680.1"/>
    </source>
</evidence>
<dbReference type="Proteomes" id="UP000186364">
    <property type="component" value="Unassembled WGS sequence"/>
</dbReference>
<feature type="transmembrane region" description="Helical" evidence="1">
    <location>
        <begin position="150"/>
        <end position="168"/>
    </location>
</feature>
<reference evidence="2 3" key="1">
    <citation type="submission" date="2016-09" db="EMBL/GenBank/DDBJ databases">
        <title>Rhizobium sp. nov., a novel species isolated from the rice rhizosphere.</title>
        <authorList>
            <person name="Zhao J."/>
            <person name="Zhang X."/>
        </authorList>
    </citation>
    <scope>NUCLEOTIDE SEQUENCE [LARGE SCALE GENOMIC DNA]</scope>
    <source>
        <strain evidence="2 3">1.7048</strain>
    </source>
</reference>
<feature type="transmembrane region" description="Helical" evidence="1">
    <location>
        <begin position="126"/>
        <end position="144"/>
    </location>
</feature>
<feature type="transmembrane region" description="Helical" evidence="1">
    <location>
        <begin position="180"/>
        <end position="197"/>
    </location>
</feature>
<dbReference type="EMBL" id="MKIP01000021">
    <property type="protein sequence ID" value="OLP62680.1"/>
    <property type="molecule type" value="Genomic_DNA"/>
</dbReference>
<keyword evidence="1" id="KW-1133">Transmembrane helix</keyword>
<dbReference type="InterPro" id="IPR043130">
    <property type="entry name" value="CDP-OH_PTrfase_TM_dom"/>
</dbReference>
<feature type="transmembrane region" description="Helical" evidence="1">
    <location>
        <begin position="96"/>
        <end position="114"/>
    </location>
</feature>
<evidence type="ECO:0008006" key="4">
    <source>
        <dbReference type="Google" id="ProtNLM"/>
    </source>
</evidence>
<protein>
    <recommendedName>
        <fullName evidence="4">CDP-diacylglycerol--serine O-phosphatidyltransferase</fullName>
    </recommendedName>
</protein>
<keyword evidence="1" id="KW-0812">Transmembrane</keyword>
<dbReference type="GO" id="GO:0016020">
    <property type="term" value="C:membrane"/>
    <property type="evidence" value="ECO:0007669"/>
    <property type="project" value="InterPro"/>
</dbReference>
<proteinExistence type="predicted"/>
<dbReference type="GO" id="GO:0016780">
    <property type="term" value="F:phosphotransferase activity, for other substituted phosphate groups"/>
    <property type="evidence" value="ECO:0007669"/>
    <property type="project" value="InterPro"/>
</dbReference>
<keyword evidence="1" id="KW-0472">Membrane</keyword>
<dbReference type="InterPro" id="IPR000462">
    <property type="entry name" value="CDP-OH_P_trans"/>
</dbReference>